<dbReference type="PROSITE" id="PS50914">
    <property type="entry name" value="BON"/>
    <property type="match status" value="1"/>
</dbReference>
<feature type="domain" description="BON" evidence="3">
    <location>
        <begin position="69"/>
        <end position="137"/>
    </location>
</feature>
<dbReference type="PROSITE" id="PS51257">
    <property type="entry name" value="PROKAR_LIPOPROTEIN"/>
    <property type="match status" value="1"/>
</dbReference>
<dbReference type="PANTHER" id="PTHR34606:SF15">
    <property type="entry name" value="BON DOMAIN-CONTAINING PROTEIN"/>
    <property type="match status" value="1"/>
</dbReference>
<gene>
    <name evidence="4" type="ORF">DES41_107234</name>
</gene>
<evidence type="ECO:0000256" key="2">
    <source>
        <dbReference type="SAM" id="SignalP"/>
    </source>
</evidence>
<dbReference type="AlphaFoldDB" id="A0A368XL54"/>
<feature type="region of interest" description="Disordered" evidence="1">
    <location>
        <begin position="31"/>
        <end position="62"/>
    </location>
</feature>
<dbReference type="RefSeq" id="WP_114470238.1">
    <property type="nucleotide sequence ID" value="NZ_QPJK01000007.1"/>
</dbReference>
<dbReference type="Proteomes" id="UP000252884">
    <property type="component" value="Unassembled WGS sequence"/>
</dbReference>
<feature type="signal peptide" evidence="2">
    <location>
        <begin position="1"/>
        <end position="24"/>
    </location>
</feature>
<organism evidence="4 5">
    <name type="scientific">Pseudorhodoferax soli</name>
    <dbReference type="NCBI Taxonomy" id="545864"/>
    <lineage>
        <taxon>Bacteria</taxon>
        <taxon>Pseudomonadati</taxon>
        <taxon>Pseudomonadota</taxon>
        <taxon>Betaproteobacteria</taxon>
        <taxon>Burkholderiales</taxon>
        <taxon>Comamonadaceae</taxon>
    </lineage>
</organism>
<dbReference type="SMART" id="SM00749">
    <property type="entry name" value="BON"/>
    <property type="match status" value="1"/>
</dbReference>
<keyword evidence="2" id="KW-0732">Signal</keyword>
<sequence length="138" mass="13797">MKTKQLSVRAAGLLAASALTLGLAACGERVDTAGTQPTEPTVGQRADSATERSANAAGNLAQNVERKVDDAAITASVNASLAKDPDLSAMKINVDTKSGVVTLNGPAPTAAAKDRATSLAQAVDGVAGVNNNLEVRTG</sequence>
<dbReference type="InterPro" id="IPR014004">
    <property type="entry name" value="Transpt-assoc_nodulatn_dom_bac"/>
</dbReference>
<evidence type="ECO:0000259" key="3">
    <source>
        <dbReference type="PROSITE" id="PS50914"/>
    </source>
</evidence>
<keyword evidence="5" id="KW-1185">Reference proteome</keyword>
<dbReference type="InterPro" id="IPR051686">
    <property type="entry name" value="Lipoprotein_DolP"/>
</dbReference>
<evidence type="ECO:0000313" key="5">
    <source>
        <dbReference type="Proteomes" id="UP000252884"/>
    </source>
</evidence>
<reference evidence="4 5" key="1">
    <citation type="submission" date="2018-07" db="EMBL/GenBank/DDBJ databases">
        <title>Genomic Encyclopedia of Type Strains, Phase IV (KMG-IV): sequencing the most valuable type-strain genomes for metagenomic binning, comparative biology and taxonomic classification.</title>
        <authorList>
            <person name="Goeker M."/>
        </authorList>
    </citation>
    <scope>NUCLEOTIDE SEQUENCE [LARGE SCALE GENOMIC DNA]</scope>
    <source>
        <strain evidence="4 5">DSM 21634</strain>
    </source>
</reference>
<protein>
    <submittedName>
        <fullName evidence="4">BON domain-containing protein</fullName>
    </submittedName>
</protein>
<proteinExistence type="predicted"/>
<feature type="chain" id="PRO_5017017182" evidence="2">
    <location>
        <begin position="25"/>
        <end position="138"/>
    </location>
</feature>
<dbReference type="Pfam" id="PF04972">
    <property type="entry name" value="BON"/>
    <property type="match status" value="1"/>
</dbReference>
<evidence type="ECO:0000313" key="4">
    <source>
        <dbReference type="EMBL" id="RCW68712.1"/>
    </source>
</evidence>
<accession>A0A368XL54</accession>
<dbReference type="PANTHER" id="PTHR34606">
    <property type="entry name" value="BON DOMAIN-CONTAINING PROTEIN"/>
    <property type="match status" value="1"/>
</dbReference>
<dbReference type="InterPro" id="IPR007055">
    <property type="entry name" value="BON_dom"/>
</dbReference>
<dbReference type="EMBL" id="QPJK01000007">
    <property type="protein sequence ID" value="RCW68712.1"/>
    <property type="molecule type" value="Genomic_DNA"/>
</dbReference>
<dbReference type="Gene3D" id="3.30.1340.30">
    <property type="match status" value="1"/>
</dbReference>
<name>A0A368XL54_9BURK</name>
<dbReference type="OrthoDB" id="8564061at2"/>
<evidence type="ECO:0000256" key="1">
    <source>
        <dbReference type="SAM" id="MobiDB-lite"/>
    </source>
</evidence>
<comment type="caution">
    <text evidence="4">The sequence shown here is derived from an EMBL/GenBank/DDBJ whole genome shotgun (WGS) entry which is preliminary data.</text>
</comment>